<dbReference type="CDD" id="cd01273">
    <property type="entry name" value="PTB_CED-6"/>
    <property type="match status" value="1"/>
</dbReference>
<evidence type="ECO:0000256" key="4">
    <source>
        <dbReference type="ARBA" id="ARBA00060944"/>
    </source>
</evidence>
<evidence type="ECO:0000256" key="1">
    <source>
        <dbReference type="ARBA" id="ARBA00004496"/>
    </source>
</evidence>
<dbReference type="PANTHER" id="PTHR11232">
    <property type="entry name" value="PHOSPHOTYROSINE INTERACTION DOMAIN-CONTAINING FAMILY MEMBER"/>
    <property type="match status" value="1"/>
</dbReference>
<dbReference type="EMBL" id="WJQU01000002">
    <property type="protein sequence ID" value="KAJ6640593.1"/>
    <property type="molecule type" value="Genomic_DNA"/>
</dbReference>
<dbReference type="Gene3D" id="2.30.29.30">
    <property type="entry name" value="Pleckstrin-homology domain (PH domain)/Phosphotyrosine-binding domain (PTB)"/>
    <property type="match status" value="1"/>
</dbReference>
<sequence length="718" mass="78928">MEKIPASLIALHHDISYTLTSNIEISRLVIEAMSNNKLMFWNKQNANQNQNNEAKNGKKNWLHAPDALVNGHVAYLVKFLGSTPVDQAKGIETVKDAIRRLQFAQQLKKAESGNNFKTKKVEITISVDGVAVQEPRAQKVLHQFPLHNISYCADEKGVKKFFSFIAKTNTSVPNGDTTNHADESHECFVFISSKLASDITLTIGQAFELAYRRYMNDNGKGTEISKLQSQNKQLESTVSAYRQRLKDLVEILPKSDLDRLLLRHGLRDILEVPQVNELDNHVASINGSKTPDLGIKKCFILKIAEFNVKQNKIVGIDVSLPNNDDQLLIETSTKHFAPIVPPRNLQNQINSTLEALKPSVGTKLEGLLLNSDSDSDFDPRADESETNSSSTTTSSINGNGNKISNDFFGFEPPKTMGQHLFTTPANQSNGVHGTLNGHQVSPPPLLAPPPKASIPRRSTPSQLNNNNSSIVNNNSNQDLFGSTPFNAIQTNAFDATIGYGAFNISSSSFEAIPNSSTSSSETSMIANPFNQSNVSENNAFQSTCINTSMLSTVSSRSLDALDVAIKPLNKNYEIPNPFTKQSISPTIFLSNEVNFDKKINPFVLSNCGGQNNVLDTNGHGKYDAFRSSTLELNQNENKLEIGELKTVDLDLFKDAAAAAFSEFGKSKHEFKGNHLAETNVFKKNAKNGNAMNGKNNFNKSIGFSTDDFTLESLDPLRK</sequence>
<protein>
    <submittedName>
        <fullName evidence="8">PTB domain-containing adapter protein ced-6</fullName>
    </submittedName>
</protein>
<evidence type="ECO:0000256" key="3">
    <source>
        <dbReference type="ARBA" id="ARBA00022907"/>
    </source>
</evidence>
<dbReference type="OrthoDB" id="10057585at2759"/>
<feature type="domain" description="PID" evidence="7">
    <location>
        <begin position="73"/>
        <end position="241"/>
    </location>
</feature>
<dbReference type="AlphaFoldDB" id="A0A9Q0MYW0"/>
<gene>
    <name evidence="8" type="primary">ced-6</name>
    <name evidence="8" type="ORF">Bhyg_05524</name>
</gene>
<dbReference type="GO" id="GO:0005737">
    <property type="term" value="C:cytoplasm"/>
    <property type="evidence" value="ECO:0007669"/>
    <property type="project" value="UniProtKB-SubCell"/>
</dbReference>
<dbReference type="FunFam" id="2.30.29.30:FF:000118">
    <property type="entry name" value="GULP PTB domain containing engulfment adaptor 1"/>
    <property type="match status" value="1"/>
</dbReference>
<dbReference type="Pfam" id="PF00640">
    <property type="entry name" value="PID"/>
    <property type="match status" value="1"/>
</dbReference>
<keyword evidence="9" id="KW-1185">Reference proteome</keyword>
<evidence type="ECO:0000313" key="8">
    <source>
        <dbReference type="EMBL" id="KAJ6640593.1"/>
    </source>
</evidence>
<dbReference type="GO" id="GO:0043277">
    <property type="term" value="P:apoptotic cell clearance"/>
    <property type="evidence" value="ECO:0007669"/>
    <property type="project" value="UniProtKB-ARBA"/>
</dbReference>
<organism evidence="8 9">
    <name type="scientific">Pseudolycoriella hygida</name>
    <dbReference type="NCBI Taxonomy" id="35572"/>
    <lineage>
        <taxon>Eukaryota</taxon>
        <taxon>Metazoa</taxon>
        <taxon>Ecdysozoa</taxon>
        <taxon>Arthropoda</taxon>
        <taxon>Hexapoda</taxon>
        <taxon>Insecta</taxon>
        <taxon>Pterygota</taxon>
        <taxon>Neoptera</taxon>
        <taxon>Endopterygota</taxon>
        <taxon>Diptera</taxon>
        <taxon>Nematocera</taxon>
        <taxon>Sciaroidea</taxon>
        <taxon>Sciaridae</taxon>
        <taxon>Pseudolycoriella</taxon>
    </lineage>
</organism>
<dbReference type="Proteomes" id="UP001151699">
    <property type="component" value="Chromosome B"/>
</dbReference>
<dbReference type="InterPro" id="IPR051133">
    <property type="entry name" value="Adapter_Engulfment-Domain"/>
</dbReference>
<feature type="compositionally biased region" description="Polar residues" evidence="6">
    <location>
        <begin position="423"/>
        <end position="439"/>
    </location>
</feature>
<name>A0A9Q0MYW0_9DIPT</name>
<evidence type="ECO:0000259" key="7">
    <source>
        <dbReference type="PROSITE" id="PS01179"/>
    </source>
</evidence>
<dbReference type="InterPro" id="IPR006020">
    <property type="entry name" value="PTB/PI_dom"/>
</dbReference>
<evidence type="ECO:0000256" key="6">
    <source>
        <dbReference type="SAM" id="MobiDB-lite"/>
    </source>
</evidence>
<evidence type="ECO:0000256" key="5">
    <source>
        <dbReference type="SAM" id="Coils"/>
    </source>
</evidence>
<reference evidence="8" key="1">
    <citation type="submission" date="2022-07" db="EMBL/GenBank/DDBJ databases">
        <authorList>
            <person name="Trinca V."/>
            <person name="Uliana J.V.C."/>
            <person name="Torres T.T."/>
            <person name="Ward R.J."/>
            <person name="Monesi N."/>
        </authorList>
    </citation>
    <scope>NUCLEOTIDE SEQUENCE</scope>
    <source>
        <strain evidence="8">HSMRA1968</strain>
        <tissue evidence="8">Whole embryos</tissue>
    </source>
</reference>
<evidence type="ECO:0000256" key="2">
    <source>
        <dbReference type="ARBA" id="ARBA00022490"/>
    </source>
</evidence>
<dbReference type="PANTHER" id="PTHR11232:SF77">
    <property type="entry name" value="GULP PTB DOMAIN CONTAINING ENGULFMENT ADAPTOR 1"/>
    <property type="match status" value="1"/>
</dbReference>
<comment type="caution">
    <text evidence="8">The sequence shown here is derived from an EMBL/GenBank/DDBJ whole genome shotgun (WGS) entry which is preliminary data.</text>
</comment>
<feature type="region of interest" description="Disordered" evidence="6">
    <location>
        <begin position="371"/>
        <end position="406"/>
    </location>
</feature>
<feature type="coiled-coil region" evidence="5">
    <location>
        <begin position="224"/>
        <end position="251"/>
    </location>
</feature>
<keyword evidence="5" id="KW-0175">Coiled coil</keyword>
<feature type="compositionally biased region" description="Pro residues" evidence="6">
    <location>
        <begin position="441"/>
        <end position="452"/>
    </location>
</feature>
<dbReference type="PROSITE" id="PS01179">
    <property type="entry name" value="PID"/>
    <property type="match status" value="1"/>
</dbReference>
<feature type="region of interest" description="Disordered" evidence="6">
    <location>
        <begin position="423"/>
        <end position="464"/>
    </location>
</feature>
<evidence type="ECO:0000313" key="9">
    <source>
        <dbReference type="Proteomes" id="UP001151699"/>
    </source>
</evidence>
<keyword evidence="2" id="KW-0963">Cytoplasm</keyword>
<feature type="compositionally biased region" description="Low complexity" evidence="6">
    <location>
        <begin position="386"/>
        <end position="405"/>
    </location>
</feature>
<dbReference type="InterPro" id="IPR011993">
    <property type="entry name" value="PH-like_dom_sf"/>
</dbReference>
<comment type="subcellular location">
    <subcellularLocation>
        <location evidence="1">Cytoplasm</location>
    </subcellularLocation>
</comment>
<dbReference type="SUPFAM" id="SSF50729">
    <property type="entry name" value="PH domain-like"/>
    <property type="match status" value="1"/>
</dbReference>
<dbReference type="SMART" id="SM00462">
    <property type="entry name" value="PTB"/>
    <property type="match status" value="1"/>
</dbReference>
<proteinExistence type="inferred from homology"/>
<keyword evidence="3" id="KW-0581">Phagocytosis</keyword>
<accession>A0A9Q0MYW0</accession>
<comment type="similarity">
    <text evidence="4">Belongs to the ced-6 family.</text>
</comment>